<organism evidence="1 4">
    <name type="scientific">Mycobacterium tuberculosis</name>
    <dbReference type="NCBI Taxonomy" id="1773"/>
    <lineage>
        <taxon>Bacteria</taxon>
        <taxon>Bacillati</taxon>
        <taxon>Actinomycetota</taxon>
        <taxon>Actinomycetes</taxon>
        <taxon>Mycobacteriales</taxon>
        <taxon>Mycobacteriaceae</taxon>
        <taxon>Mycobacterium</taxon>
        <taxon>Mycobacterium tuberculosis complex</taxon>
    </lineage>
</organism>
<gene>
    <name evidence="2" type="ORF">ERS007661_01931</name>
    <name evidence="1" type="ORF">ERS027659_03437</name>
</gene>
<evidence type="ECO:0000313" key="1">
    <source>
        <dbReference type="EMBL" id="CKS68569.1"/>
    </source>
</evidence>
<protein>
    <submittedName>
        <fullName evidence="1">Uncharacterized protein</fullName>
    </submittedName>
</protein>
<reference evidence="3 4" key="1">
    <citation type="submission" date="2015-03" db="EMBL/GenBank/DDBJ databases">
        <authorList>
            <consortium name="Pathogen Informatics"/>
        </authorList>
    </citation>
    <scope>NUCLEOTIDE SEQUENCE [LARGE SCALE GENOMIC DNA]</scope>
    <source>
        <strain evidence="1 4">Bir 185</strain>
        <strain evidence="2 3">D00501624</strain>
    </source>
</reference>
<proteinExistence type="predicted"/>
<name>A0A655FBY6_MYCTX</name>
<dbReference type="EMBL" id="CNFT01000993">
    <property type="protein sequence ID" value="CKS68569.1"/>
    <property type="molecule type" value="Genomic_DNA"/>
</dbReference>
<sequence>MPYRVLADLHHDIVAGFEGLLDLAIGPAQPRCIPIDFTGVEHSIATAPDVDERRLHRRQHVLHNSQVDVAHQGSRGRRRHEMLHDDTVFEHRNLGVPRARQRWLGADPVAHHHHPLDRLTASQKLGLTQHRWAAPAGVAPVAAALPLGFQAGRAVDALDLSGARAAILRVAGLVTRAGHAFVYDSVGRIVRQRAL</sequence>
<dbReference type="AlphaFoldDB" id="A0A655FBY6"/>
<dbReference type="Proteomes" id="UP000039217">
    <property type="component" value="Unassembled WGS sequence"/>
</dbReference>
<accession>A0A655FBY6</accession>
<evidence type="ECO:0000313" key="2">
    <source>
        <dbReference type="EMBL" id="CNV26503.1"/>
    </source>
</evidence>
<evidence type="ECO:0000313" key="3">
    <source>
        <dbReference type="Proteomes" id="UP000039217"/>
    </source>
</evidence>
<dbReference type="EMBL" id="CQQC01000604">
    <property type="protein sequence ID" value="CNV26503.1"/>
    <property type="molecule type" value="Genomic_DNA"/>
</dbReference>
<dbReference type="Proteomes" id="UP000050164">
    <property type="component" value="Unassembled WGS sequence"/>
</dbReference>
<evidence type="ECO:0000313" key="4">
    <source>
        <dbReference type="Proteomes" id="UP000050164"/>
    </source>
</evidence>